<dbReference type="STRING" id="320497.A0U93_12185"/>
<dbReference type="OrthoDB" id="7273761at2"/>
<evidence type="ECO:0000313" key="2">
    <source>
        <dbReference type="Proteomes" id="UP000188604"/>
    </source>
</evidence>
<proteinExistence type="predicted"/>
<dbReference type="Proteomes" id="UP000188604">
    <property type="component" value="Chromosome"/>
</dbReference>
<sequence length="115" mass="12126">MRAVSCVLPVLTLAFGIGTTLPVVAAKASPVSHDIATASEPANTDDAATGRHLDMDNRAPLRCAPGANLVRTAYEPDRKPISLHSCFSATERIGAGYTSLLSTSAVRHPHHRLRG</sequence>
<dbReference type="RefSeq" id="WP_077807603.1">
    <property type="nucleotide sequence ID" value="NZ_BJXS01000006.1"/>
</dbReference>
<name>A0A1U9KRY7_9PROT</name>
<accession>A0A1U9KRY7</accession>
<organism evidence="1 2">
    <name type="scientific">Neoasaia chiangmaiensis</name>
    <dbReference type="NCBI Taxonomy" id="320497"/>
    <lineage>
        <taxon>Bacteria</taxon>
        <taxon>Pseudomonadati</taxon>
        <taxon>Pseudomonadota</taxon>
        <taxon>Alphaproteobacteria</taxon>
        <taxon>Acetobacterales</taxon>
        <taxon>Acetobacteraceae</taxon>
        <taxon>Neoasaia</taxon>
    </lineage>
</organism>
<dbReference type="AlphaFoldDB" id="A0A1U9KRY7"/>
<keyword evidence="2" id="KW-1185">Reference proteome</keyword>
<protein>
    <submittedName>
        <fullName evidence="1">Uncharacterized protein</fullName>
    </submittedName>
</protein>
<dbReference type="EMBL" id="CP014691">
    <property type="protein sequence ID" value="AQS88568.1"/>
    <property type="molecule type" value="Genomic_DNA"/>
</dbReference>
<dbReference type="KEGG" id="nch:A0U93_12185"/>
<reference evidence="1 2" key="1">
    <citation type="submission" date="2016-03" db="EMBL/GenBank/DDBJ databases">
        <title>Acetic acid bacteria sequencing.</title>
        <authorList>
            <person name="Brandt J."/>
            <person name="Jakob F."/>
            <person name="Vogel R.F."/>
        </authorList>
    </citation>
    <scope>NUCLEOTIDE SEQUENCE [LARGE SCALE GENOMIC DNA]</scope>
    <source>
        <strain evidence="1 2">NBRC 101099</strain>
    </source>
</reference>
<gene>
    <name evidence="1" type="ORF">A0U93_12185</name>
</gene>
<evidence type="ECO:0000313" key="1">
    <source>
        <dbReference type="EMBL" id="AQS88568.1"/>
    </source>
</evidence>